<keyword evidence="2" id="KW-1185">Reference proteome</keyword>
<organism evidence="1 2">
    <name type="scientific">Araneus ventricosus</name>
    <name type="common">Orbweaver spider</name>
    <name type="synonym">Epeira ventricosa</name>
    <dbReference type="NCBI Taxonomy" id="182803"/>
    <lineage>
        <taxon>Eukaryota</taxon>
        <taxon>Metazoa</taxon>
        <taxon>Ecdysozoa</taxon>
        <taxon>Arthropoda</taxon>
        <taxon>Chelicerata</taxon>
        <taxon>Arachnida</taxon>
        <taxon>Araneae</taxon>
        <taxon>Araneomorphae</taxon>
        <taxon>Entelegynae</taxon>
        <taxon>Araneoidea</taxon>
        <taxon>Araneidae</taxon>
        <taxon>Araneus</taxon>
    </lineage>
</organism>
<evidence type="ECO:0000313" key="1">
    <source>
        <dbReference type="EMBL" id="GBN85429.1"/>
    </source>
</evidence>
<proteinExistence type="predicted"/>
<comment type="caution">
    <text evidence="1">The sequence shown here is derived from an EMBL/GenBank/DDBJ whole genome shotgun (WGS) entry which is preliminary data.</text>
</comment>
<dbReference type="AlphaFoldDB" id="A0A4Y2SDQ0"/>
<sequence length="80" mass="8828">MGKYPRIFTYALGVYPPHITGRMPESFGKANPAGYIIPYALRSIADIGGCAIKLKHNNNRNLSEGSSYLLPVMETIMRSP</sequence>
<evidence type="ECO:0000313" key="2">
    <source>
        <dbReference type="Proteomes" id="UP000499080"/>
    </source>
</evidence>
<name>A0A4Y2SDQ0_ARAVE</name>
<reference evidence="1 2" key="1">
    <citation type="journal article" date="2019" name="Sci. Rep.">
        <title>Orb-weaving spider Araneus ventricosus genome elucidates the spidroin gene catalogue.</title>
        <authorList>
            <person name="Kono N."/>
            <person name="Nakamura H."/>
            <person name="Ohtoshi R."/>
            <person name="Moran D.A.P."/>
            <person name="Shinohara A."/>
            <person name="Yoshida Y."/>
            <person name="Fujiwara M."/>
            <person name="Mori M."/>
            <person name="Tomita M."/>
            <person name="Arakawa K."/>
        </authorList>
    </citation>
    <scope>NUCLEOTIDE SEQUENCE [LARGE SCALE GENOMIC DNA]</scope>
</reference>
<protein>
    <submittedName>
        <fullName evidence="1">Uncharacterized protein</fullName>
    </submittedName>
</protein>
<dbReference type="EMBL" id="BGPR01020763">
    <property type="protein sequence ID" value="GBN85429.1"/>
    <property type="molecule type" value="Genomic_DNA"/>
</dbReference>
<gene>
    <name evidence="1" type="ORF">AVEN_223203_1</name>
</gene>
<accession>A0A4Y2SDQ0</accession>
<dbReference type="Proteomes" id="UP000499080">
    <property type="component" value="Unassembled WGS sequence"/>
</dbReference>